<dbReference type="AlphaFoldDB" id="A0ABD1U546"/>
<comment type="caution">
    <text evidence="8">The sequence shown here is derived from an EMBL/GenBank/DDBJ whole genome shotgun (WGS) entry which is preliminary data.</text>
</comment>
<dbReference type="InterPro" id="IPR059242">
    <property type="entry name" value="mS23_dom"/>
</dbReference>
<keyword evidence="9" id="KW-1185">Reference proteome</keyword>
<proteinExistence type="inferred from homology"/>
<dbReference type="EMBL" id="JBFOLJ010000007">
    <property type="protein sequence ID" value="KAL2520141.1"/>
    <property type="molecule type" value="Genomic_DNA"/>
</dbReference>
<protein>
    <recommendedName>
        <fullName evidence="6">Small ribosomal subunit protein mS23</fullName>
    </recommendedName>
</protein>
<keyword evidence="5" id="KW-0687">Ribonucleoprotein</keyword>
<evidence type="ECO:0000313" key="9">
    <source>
        <dbReference type="Proteomes" id="UP001604277"/>
    </source>
</evidence>
<evidence type="ECO:0000256" key="6">
    <source>
        <dbReference type="ARBA" id="ARBA00035137"/>
    </source>
</evidence>
<gene>
    <name evidence="8" type="ORF">Fot_24064</name>
</gene>
<reference evidence="9" key="1">
    <citation type="submission" date="2024-07" db="EMBL/GenBank/DDBJ databases">
        <title>Two chromosome-level genome assemblies of Korean endemic species Abeliophyllum distichum and Forsythia ovata (Oleaceae).</title>
        <authorList>
            <person name="Jang H."/>
        </authorList>
    </citation>
    <scope>NUCLEOTIDE SEQUENCE [LARGE SCALE GENOMIC DNA]</scope>
</reference>
<evidence type="ECO:0000256" key="4">
    <source>
        <dbReference type="ARBA" id="ARBA00023128"/>
    </source>
</evidence>
<evidence type="ECO:0000256" key="3">
    <source>
        <dbReference type="ARBA" id="ARBA00022980"/>
    </source>
</evidence>
<dbReference type="PANTHER" id="PTHR35693:SF1">
    <property type="entry name" value="EXPRESSED PROTEIN"/>
    <property type="match status" value="1"/>
</dbReference>
<evidence type="ECO:0000256" key="5">
    <source>
        <dbReference type="ARBA" id="ARBA00023274"/>
    </source>
</evidence>
<comment type="subcellular location">
    <subcellularLocation>
        <location evidence="1">Mitochondrion</location>
    </subcellularLocation>
</comment>
<accession>A0ABD1U546</accession>
<keyword evidence="3" id="KW-0689">Ribosomal protein</keyword>
<feature type="region of interest" description="Disordered" evidence="7">
    <location>
        <begin position="65"/>
        <end position="90"/>
    </location>
</feature>
<evidence type="ECO:0000256" key="7">
    <source>
        <dbReference type="SAM" id="MobiDB-lite"/>
    </source>
</evidence>
<evidence type="ECO:0000313" key="8">
    <source>
        <dbReference type="EMBL" id="KAL2520141.1"/>
    </source>
</evidence>
<comment type="similarity">
    <text evidence="2">Belongs to the mitochondrion-specific ribosomal protein mS23 family.</text>
</comment>
<name>A0ABD1U546_9LAMI</name>
<dbReference type="PANTHER" id="PTHR35693">
    <property type="entry name" value="EXPRESSED PROTEIN"/>
    <property type="match status" value="1"/>
</dbReference>
<dbReference type="CDD" id="cd23701">
    <property type="entry name" value="At1g26750"/>
    <property type="match status" value="1"/>
</dbReference>
<keyword evidence="4" id="KW-0496">Mitochondrion</keyword>
<sequence length="119" mass="13567">MSLYERGFTSQKPKNSVKGLAKSEPIWLKAMEKVPPATFPHAENKIKLISLSEDVYISKFFQKHPDSKHEDPINKIAKLKGKKPPPNPYPSAIKEIQAEERNWSATDSMIPGYSKLFRN</sequence>
<dbReference type="Proteomes" id="UP001604277">
    <property type="component" value="Unassembled WGS sequence"/>
</dbReference>
<organism evidence="8 9">
    <name type="scientific">Forsythia ovata</name>
    <dbReference type="NCBI Taxonomy" id="205694"/>
    <lineage>
        <taxon>Eukaryota</taxon>
        <taxon>Viridiplantae</taxon>
        <taxon>Streptophyta</taxon>
        <taxon>Embryophyta</taxon>
        <taxon>Tracheophyta</taxon>
        <taxon>Spermatophyta</taxon>
        <taxon>Magnoliopsida</taxon>
        <taxon>eudicotyledons</taxon>
        <taxon>Gunneridae</taxon>
        <taxon>Pentapetalae</taxon>
        <taxon>asterids</taxon>
        <taxon>lamiids</taxon>
        <taxon>Lamiales</taxon>
        <taxon>Oleaceae</taxon>
        <taxon>Forsythieae</taxon>
        <taxon>Forsythia</taxon>
    </lineage>
</organism>
<evidence type="ECO:0000256" key="2">
    <source>
        <dbReference type="ARBA" id="ARBA00009864"/>
    </source>
</evidence>
<evidence type="ECO:0000256" key="1">
    <source>
        <dbReference type="ARBA" id="ARBA00004173"/>
    </source>
</evidence>